<evidence type="ECO:0000259" key="2">
    <source>
        <dbReference type="PROSITE" id="PS51702"/>
    </source>
</evidence>
<dbReference type="PROSITE" id="PS50994">
    <property type="entry name" value="INTEGRASE"/>
    <property type="match status" value="1"/>
</dbReference>
<dbReference type="GO" id="GO:0003677">
    <property type="term" value="F:DNA binding"/>
    <property type="evidence" value="ECO:0007669"/>
    <property type="project" value="InterPro"/>
</dbReference>
<dbReference type="KEGG" id="mag:amb0446"/>
<dbReference type="InterPro" id="IPR036397">
    <property type="entry name" value="RNaseH_sf"/>
</dbReference>
<dbReference type="SUPFAM" id="SSF50610">
    <property type="entry name" value="mu transposase, C-terminal domain"/>
    <property type="match status" value="1"/>
</dbReference>
<dbReference type="InterPro" id="IPR012337">
    <property type="entry name" value="RNaseH-like_sf"/>
</dbReference>
<dbReference type="OrthoDB" id="5287589at2"/>
<dbReference type="Proteomes" id="UP000007058">
    <property type="component" value="Chromosome"/>
</dbReference>
<evidence type="ECO:0000259" key="1">
    <source>
        <dbReference type="PROSITE" id="PS50994"/>
    </source>
</evidence>
<dbReference type="InterPro" id="IPR003314">
    <property type="entry name" value="Mu-type_HTH"/>
</dbReference>
<evidence type="ECO:0000313" key="3">
    <source>
        <dbReference type="EMBL" id="BAE49250.1"/>
    </source>
</evidence>
<dbReference type="InterPro" id="IPR036388">
    <property type="entry name" value="WH-like_DNA-bd_sf"/>
</dbReference>
<evidence type="ECO:0000313" key="4">
    <source>
        <dbReference type="Proteomes" id="UP000007058"/>
    </source>
</evidence>
<organism evidence="3 4">
    <name type="scientific">Paramagnetospirillum magneticum (strain ATCC 700264 / AMB-1)</name>
    <name type="common">Magnetospirillum magneticum</name>
    <dbReference type="NCBI Taxonomy" id="342108"/>
    <lineage>
        <taxon>Bacteria</taxon>
        <taxon>Pseudomonadati</taxon>
        <taxon>Pseudomonadota</taxon>
        <taxon>Alphaproteobacteria</taxon>
        <taxon>Rhodospirillales</taxon>
        <taxon>Magnetospirillaceae</taxon>
        <taxon>Paramagnetospirillum</taxon>
    </lineage>
</organism>
<dbReference type="Gene3D" id="2.30.30.130">
    <property type="entry name" value="Transposase, Mu, C-terminal"/>
    <property type="match status" value="1"/>
</dbReference>
<feature type="domain" description="HTH Mu-type" evidence="2">
    <location>
        <begin position="9"/>
        <end position="75"/>
    </location>
</feature>
<dbReference type="Pfam" id="PF09299">
    <property type="entry name" value="Mu-transpos_C"/>
    <property type="match status" value="1"/>
</dbReference>
<protein>
    <submittedName>
        <fullName evidence="3">Transposase and inactivated derivative</fullName>
    </submittedName>
</protein>
<reference evidence="3 4" key="1">
    <citation type="journal article" date="2005" name="DNA Res.">
        <title>Complete genome sequence of the facultative anaerobic magnetotactic bacterium Magnetospirillum sp. strain AMB-1.</title>
        <authorList>
            <person name="Matsunaga T."/>
            <person name="Okamura Y."/>
            <person name="Fukuda Y."/>
            <person name="Wahyudi A.T."/>
            <person name="Murase Y."/>
            <person name="Takeyama H."/>
        </authorList>
    </citation>
    <scope>NUCLEOTIDE SEQUENCE [LARGE SCALE GENOMIC DNA]</scope>
    <source>
        <strain evidence="4">ATCC 700264 / AMB-1</strain>
    </source>
</reference>
<dbReference type="SUPFAM" id="SSF46955">
    <property type="entry name" value="Putative DNA-binding domain"/>
    <property type="match status" value="1"/>
</dbReference>
<sequence>MDDWRSAGEWAEAAKAAGVDPDMMPLSGRRLSDHAKASNWPCRPRTKSGGGVEYHITALPVEARLLISRHELAEAVQAGRAEGMRAVLQETMDARSKLAARTAGLAEFMRLSPAQQREAEAKAAVIDACAAFVRRLGLPAKRGTEIFATEYSAGRIPVEDWVRDEVSNCCRGSIENWRRELDRHGLSGLAAKYGQHRKGAGKIDSNPAMKQFLLGMLVDHPHAGAGLVMKGLRARFDADEIPDLRSVQRWLKTWKEENEQVYTAVVNPDSWRSKFQAAGGDADAHIVRINQRWELDSTKADLMLADGQRHVIVGVIDVFTRRMKLLVSRSSSAAAVAAVLRRALLDWGVLEQAGTDNGSDYVSRHIKRVFAGLGVDHDVAPPFTPEHKPFIERGLGTFSHDLVELCAGYIGHSVAERKDIEARRSFAQRLMRQGETVELRMTPDELQQFCDEWTENVYGIEPHSSLKGKSPFEMAASWTGPVPTISDERALDVLLAEAPGDGGFRTITKKGLRIDNALFEAPALGGLEGSRVKVLLDEADIGRIYVFDEDGDYVCTAECPERTGISRKELASARKAHQKKVVAEEKAALKAAAKAAGTKDIVREIRIERAEAAGKLARLPHAKTVHSTPALTQAGKAARHGKAPAPTPVSAAQQARIAQLEAELAAPASAEVVQLNTKTAQFSRAVELERRLAAGEAVAAADRRWLDNFRAGPVYRSRMRIMQEHGLEAALAV</sequence>
<dbReference type="AlphaFoldDB" id="Q2WA75"/>
<dbReference type="Gene3D" id="3.30.420.10">
    <property type="entry name" value="Ribonuclease H-like superfamily/Ribonuclease H"/>
    <property type="match status" value="1"/>
</dbReference>
<gene>
    <name evidence="3" type="ordered locus">amb0446</name>
</gene>
<name>Q2WA75_PARM1</name>
<dbReference type="InterPro" id="IPR001584">
    <property type="entry name" value="Integrase_cat-core"/>
</dbReference>
<dbReference type="HOGENOM" id="CLU_023172_0_0_5"/>
<dbReference type="GO" id="GO:0015074">
    <property type="term" value="P:DNA integration"/>
    <property type="evidence" value="ECO:0007669"/>
    <property type="project" value="InterPro"/>
</dbReference>
<dbReference type="RefSeq" id="WP_011382890.1">
    <property type="nucleotide sequence ID" value="NC_007626.1"/>
</dbReference>
<dbReference type="STRING" id="342108.amb0446"/>
<dbReference type="InterPro" id="IPR009004">
    <property type="entry name" value="Transposase_Mu_C"/>
</dbReference>
<dbReference type="EMBL" id="AP007255">
    <property type="protein sequence ID" value="BAE49250.1"/>
    <property type="molecule type" value="Genomic_DNA"/>
</dbReference>
<feature type="domain" description="Integrase catalytic" evidence="1">
    <location>
        <begin position="281"/>
        <end position="451"/>
    </location>
</feature>
<accession>Q2WA75</accession>
<proteinExistence type="predicted"/>
<dbReference type="InterPro" id="IPR009061">
    <property type="entry name" value="DNA-bd_dom_put_sf"/>
</dbReference>
<dbReference type="PROSITE" id="PS51702">
    <property type="entry name" value="HTH_MU"/>
    <property type="match status" value="1"/>
</dbReference>
<dbReference type="SUPFAM" id="SSF53098">
    <property type="entry name" value="Ribonuclease H-like"/>
    <property type="match status" value="1"/>
</dbReference>
<dbReference type="Pfam" id="PF00665">
    <property type="entry name" value="rve"/>
    <property type="match status" value="1"/>
</dbReference>
<dbReference type="Gene3D" id="1.10.10.10">
    <property type="entry name" value="Winged helix-like DNA-binding domain superfamily/Winged helix DNA-binding domain"/>
    <property type="match status" value="1"/>
</dbReference>
<dbReference type="InterPro" id="IPR015378">
    <property type="entry name" value="Transposase-like_Mu_C"/>
</dbReference>
<keyword evidence="4" id="KW-1185">Reference proteome</keyword>